<evidence type="ECO:0000256" key="7">
    <source>
        <dbReference type="ARBA" id="ARBA00022777"/>
    </source>
</evidence>
<dbReference type="SMART" id="SM00388">
    <property type="entry name" value="HisKA"/>
    <property type="match status" value="1"/>
</dbReference>
<dbReference type="SMART" id="SM00387">
    <property type="entry name" value="HATPase_c"/>
    <property type="match status" value="1"/>
</dbReference>
<dbReference type="InterPro" id="IPR003661">
    <property type="entry name" value="HisK_dim/P_dom"/>
</dbReference>
<proteinExistence type="predicted"/>
<dbReference type="CDD" id="cd00082">
    <property type="entry name" value="HisKA"/>
    <property type="match status" value="1"/>
</dbReference>
<dbReference type="InterPro" id="IPR036890">
    <property type="entry name" value="HATPase_C_sf"/>
</dbReference>
<dbReference type="Gene3D" id="3.30.565.10">
    <property type="entry name" value="Histidine kinase-like ATPase, C-terminal domain"/>
    <property type="match status" value="1"/>
</dbReference>
<dbReference type="EMBL" id="PJCH01000016">
    <property type="protein sequence ID" value="PQA85859.1"/>
    <property type="molecule type" value="Genomic_DNA"/>
</dbReference>
<feature type="domain" description="Histidine kinase" evidence="12">
    <location>
        <begin position="251"/>
        <end position="452"/>
    </location>
</feature>
<evidence type="ECO:0000259" key="12">
    <source>
        <dbReference type="PROSITE" id="PS50109"/>
    </source>
</evidence>
<dbReference type="InterPro" id="IPR005467">
    <property type="entry name" value="His_kinase_dom"/>
</dbReference>
<dbReference type="PANTHER" id="PTHR45436:SF15">
    <property type="entry name" value="SENSOR HISTIDINE KINASE CUSS"/>
    <property type="match status" value="1"/>
</dbReference>
<dbReference type="SMART" id="SM00304">
    <property type="entry name" value="HAMP"/>
    <property type="match status" value="1"/>
</dbReference>
<dbReference type="InterPro" id="IPR036097">
    <property type="entry name" value="HisK_dim/P_sf"/>
</dbReference>
<organism evidence="14 15">
    <name type="scientific">Hyphococcus luteus</name>
    <dbReference type="NCBI Taxonomy" id="2058213"/>
    <lineage>
        <taxon>Bacteria</taxon>
        <taxon>Pseudomonadati</taxon>
        <taxon>Pseudomonadota</taxon>
        <taxon>Alphaproteobacteria</taxon>
        <taxon>Parvularculales</taxon>
        <taxon>Parvularculaceae</taxon>
        <taxon>Hyphococcus</taxon>
    </lineage>
</organism>
<accession>A0A2S7K032</accession>
<feature type="domain" description="HAMP" evidence="13">
    <location>
        <begin position="190"/>
        <end position="243"/>
    </location>
</feature>
<dbReference type="AlphaFoldDB" id="A0A2S7K032"/>
<name>A0A2S7K032_9PROT</name>
<evidence type="ECO:0000256" key="3">
    <source>
        <dbReference type="ARBA" id="ARBA00012438"/>
    </source>
</evidence>
<keyword evidence="7 14" id="KW-0418">Kinase</keyword>
<dbReference type="InterPro" id="IPR003660">
    <property type="entry name" value="HAMP_dom"/>
</dbReference>
<dbReference type="PANTHER" id="PTHR45436">
    <property type="entry name" value="SENSOR HISTIDINE KINASE YKOH"/>
    <property type="match status" value="1"/>
</dbReference>
<dbReference type="CDD" id="cd00075">
    <property type="entry name" value="HATPase"/>
    <property type="match status" value="1"/>
</dbReference>
<evidence type="ECO:0000313" key="15">
    <source>
        <dbReference type="Proteomes" id="UP000239504"/>
    </source>
</evidence>
<comment type="caution">
    <text evidence="14">The sequence shown here is derived from an EMBL/GenBank/DDBJ whole genome shotgun (WGS) entry which is preliminary data.</text>
</comment>
<keyword evidence="6 11" id="KW-0812">Transmembrane</keyword>
<evidence type="ECO:0000313" key="14">
    <source>
        <dbReference type="EMBL" id="PQA85859.1"/>
    </source>
</evidence>
<dbReference type="RefSeq" id="WP_104831912.1">
    <property type="nucleotide sequence ID" value="NZ_PJCH01000016.1"/>
</dbReference>
<evidence type="ECO:0000256" key="2">
    <source>
        <dbReference type="ARBA" id="ARBA00004141"/>
    </source>
</evidence>
<reference evidence="14 15" key="1">
    <citation type="submission" date="2017-12" db="EMBL/GenBank/DDBJ databases">
        <authorList>
            <person name="Hurst M.R.H."/>
        </authorList>
    </citation>
    <scope>NUCLEOTIDE SEQUENCE [LARGE SCALE GENOMIC DNA]</scope>
    <source>
        <strain evidence="14 15">SY-3-19</strain>
    </source>
</reference>
<evidence type="ECO:0000256" key="4">
    <source>
        <dbReference type="ARBA" id="ARBA00022553"/>
    </source>
</evidence>
<dbReference type="PROSITE" id="PS50885">
    <property type="entry name" value="HAMP"/>
    <property type="match status" value="1"/>
</dbReference>
<dbReference type="PRINTS" id="PR00344">
    <property type="entry name" value="BCTRLSENSOR"/>
</dbReference>
<feature type="transmembrane region" description="Helical" evidence="11">
    <location>
        <begin position="170"/>
        <end position="189"/>
    </location>
</feature>
<dbReference type="EC" id="2.7.13.3" evidence="3"/>
<dbReference type="InterPro" id="IPR050428">
    <property type="entry name" value="TCS_sensor_his_kinase"/>
</dbReference>
<keyword evidence="5" id="KW-0808">Transferase</keyword>
<evidence type="ECO:0000256" key="8">
    <source>
        <dbReference type="ARBA" id="ARBA00022989"/>
    </source>
</evidence>
<evidence type="ECO:0000259" key="13">
    <source>
        <dbReference type="PROSITE" id="PS50885"/>
    </source>
</evidence>
<dbReference type="PROSITE" id="PS50109">
    <property type="entry name" value="HIS_KIN"/>
    <property type="match status" value="1"/>
</dbReference>
<keyword evidence="9" id="KW-0902">Two-component regulatory system</keyword>
<comment type="catalytic activity">
    <reaction evidence="1">
        <text>ATP + protein L-histidine = ADP + protein N-phospho-L-histidine.</text>
        <dbReference type="EC" id="2.7.13.3"/>
    </reaction>
</comment>
<evidence type="ECO:0000256" key="1">
    <source>
        <dbReference type="ARBA" id="ARBA00000085"/>
    </source>
</evidence>
<evidence type="ECO:0000256" key="5">
    <source>
        <dbReference type="ARBA" id="ARBA00022679"/>
    </source>
</evidence>
<protein>
    <recommendedName>
        <fullName evidence="3">histidine kinase</fullName>
        <ecNumber evidence="3">2.7.13.3</ecNumber>
    </recommendedName>
</protein>
<dbReference type="Pfam" id="PF00512">
    <property type="entry name" value="HisKA"/>
    <property type="match status" value="1"/>
</dbReference>
<keyword evidence="10 11" id="KW-0472">Membrane</keyword>
<dbReference type="GO" id="GO:0005886">
    <property type="term" value="C:plasma membrane"/>
    <property type="evidence" value="ECO:0007669"/>
    <property type="project" value="TreeGrafter"/>
</dbReference>
<dbReference type="SUPFAM" id="SSF55874">
    <property type="entry name" value="ATPase domain of HSP90 chaperone/DNA topoisomerase II/histidine kinase"/>
    <property type="match status" value="1"/>
</dbReference>
<sequence length="457" mass="49202">MKALRLRSLQLRLALRLGALFLAASLLATGALVYQTYEAADSLGERNLIERANDLARLVKREDNNASVIDLPPRLAAAYGSSDGVSAFAIRDAGGRVIAASRDEIATLAAGRPPADDEPRFFRFNVSGREYYGLDQRLESAAGPIFVTVAEASEAEALLHAMLREFIFDAAWTIPIFVAATLLVGVLAIRGGLKPLREVSAQAAMIEPGAISQRLSTRDLPGEIEPLVAAVNKALDRLEQGFALQRQFTANAAHELRTPLAIISGALETIEGDGDIAKLRQDAARMNRLVEQLLRVARLDSVALDVSAETDLAAVATEVVEHMAPLAIAQDRSIAFIGADRPVHIKGNRYAIEDALRNLIENAIAHTPPQTEICVEVLERGEVSVSDHGPGVPPEDRERVFDRFWRGDARGAGAGLGLAIVRETMKAHGGGVEVADNPGGGARFTLRFRRSSHDLDQ</sequence>
<keyword evidence="4" id="KW-0597">Phosphoprotein</keyword>
<dbReference type="OrthoDB" id="913606at2"/>
<dbReference type="Gene3D" id="1.10.287.130">
    <property type="match status" value="1"/>
</dbReference>
<evidence type="ECO:0000256" key="9">
    <source>
        <dbReference type="ARBA" id="ARBA00023012"/>
    </source>
</evidence>
<evidence type="ECO:0000256" key="11">
    <source>
        <dbReference type="SAM" id="Phobius"/>
    </source>
</evidence>
<dbReference type="Proteomes" id="UP000239504">
    <property type="component" value="Unassembled WGS sequence"/>
</dbReference>
<dbReference type="InterPro" id="IPR003594">
    <property type="entry name" value="HATPase_dom"/>
</dbReference>
<dbReference type="Pfam" id="PF02518">
    <property type="entry name" value="HATPase_c"/>
    <property type="match status" value="1"/>
</dbReference>
<dbReference type="Pfam" id="PF00672">
    <property type="entry name" value="HAMP"/>
    <property type="match status" value="1"/>
</dbReference>
<evidence type="ECO:0000256" key="6">
    <source>
        <dbReference type="ARBA" id="ARBA00022692"/>
    </source>
</evidence>
<dbReference type="InterPro" id="IPR004358">
    <property type="entry name" value="Sig_transdc_His_kin-like_C"/>
</dbReference>
<dbReference type="InterPro" id="IPR013727">
    <property type="entry name" value="2CSK_N"/>
</dbReference>
<gene>
    <name evidence="14" type="ORF">CW354_20195</name>
</gene>
<evidence type="ECO:0000256" key="10">
    <source>
        <dbReference type="ARBA" id="ARBA00023136"/>
    </source>
</evidence>
<comment type="subcellular location">
    <subcellularLocation>
        <location evidence="2">Membrane</location>
        <topology evidence="2">Multi-pass membrane protein</topology>
    </subcellularLocation>
</comment>
<dbReference type="SUPFAM" id="SSF47384">
    <property type="entry name" value="Homodimeric domain of signal transducing histidine kinase"/>
    <property type="match status" value="1"/>
</dbReference>
<dbReference type="Pfam" id="PF08521">
    <property type="entry name" value="2CSK_N"/>
    <property type="match status" value="1"/>
</dbReference>
<keyword evidence="15" id="KW-1185">Reference proteome</keyword>
<dbReference type="GO" id="GO:0000155">
    <property type="term" value="F:phosphorelay sensor kinase activity"/>
    <property type="evidence" value="ECO:0007669"/>
    <property type="project" value="InterPro"/>
</dbReference>
<keyword evidence="8 11" id="KW-1133">Transmembrane helix</keyword>